<evidence type="ECO:0000259" key="2">
    <source>
        <dbReference type="SMART" id="SM00181"/>
    </source>
</evidence>
<name>A0A8S1RNE0_9CILI</name>
<keyword evidence="1" id="KW-0732">Signal</keyword>
<feature type="chain" id="PRO_5035735676" description="EGF-like domain-containing protein" evidence="1">
    <location>
        <begin position="24"/>
        <end position="2540"/>
    </location>
</feature>
<dbReference type="EMBL" id="CAJJDN010000185">
    <property type="protein sequence ID" value="CAD8128315.1"/>
    <property type="molecule type" value="Genomic_DNA"/>
</dbReference>
<dbReference type="CDD" id="cd00064">
    <property type="entry name" value="FU"/>
    <property type="match status" value="1"/>
</dbReference>
<dbReference type="InterPro" id="IPR000742">
    <property type="entry name" value="EGF"/>
</dbReference>
<reference evidence="3" key="1">
    <citation type="submission" date="2021-01" db="EMBL/GenBank/DDBJ databases">
        <authorList>
            <consortium name="Genoscope - CEA"/>
            <person name="William W."/>
        </authorList>
    </citation>
    <scope>NUCLEOTIDE SEQUENCE</scope>
</reference>
<proteinExistence type="predicted"/>
<protein>
    <recommendedName>
        <fullName evidence="2">EGF-like domain-containing protein</fullName>
    </recommendedName>
</protein>
<sequence>MYKDLIIQKSFLALAILLSLAFSQQFNEELLLSKENPIQTTLIDSIDKEIQFEFWSFYITTFTPISYPQVEEKLQFDKPKTQLLFLMKNEGQVLAFMYTNVISSGSYITHNLIVNDETYQINYDPKYYEGVWIMSLITLKNYKYLLFETMDNINYNLNLIYTQYSNKLIEFIVGGTGIINGKYQLGVFRGRLSYIWYQHYQRWPQEVYGTIYWLRIKEHQQTFNLIPEVLNFDGLIQKVYEFEQFGTKFSIYGWVKYNSQDAYSLKQYLVVRLTIFKNYQNEINIGDEIVKIIMNIDLSDQNNCGYDVISHHYRMPYPIYIENPLNDKLSIRKDLPYQELLTKWHFISFEYGLERKDSKSQFKVNFFENKVLKRHTYPLGDSQYHSLFINTKYYAIFGGDYFLFDKLKGQLAGFQFISNYQEDQNIDYSCHQSCKTCFGPLENNCLSCYENPQNIYIYLEEQHQCSCPIYHIYKDNKCLSFQDLYQTMLYNEIEQNFENQECSFGYFNLPDPGLCIKCPQSNSYNLLCIDCLFNSNSWYKKPVCKKDLISQQISQKDDAYTSQIRSTQDYDFYYIDQDILILVLLEGVQEYCDIKDIYLQNCFQLEVQHLKEQAFGFCKQNYYYSDLKCIELHKACIKVDQIYQYCTECQSGYYLSKDEKSCIQCSKFCQKCLNQDHCLQCDPGFGLIYDQCQKCGNFCKICKFSEKYKILRCLSCLDDYTYYLTLNAEDCRINDIENCLIAFEKSSKAISLDYEFEPYYSYQTTIIECAKCRDGYYFNQLKSACFKGELQNCHQFYVEKVVDLLENVCLYGPYVSNSLLYSFSDECPKFKQNCRQCVMEQLTTKIVDNQKVPLKVSYSCLLCQNGYYAQKLTGQCIQCPSNLNCLSCFEQNKYSQDDWKNEIRAFYRSSIDKEYSQHKFIEYGISQNQLDYEILCTICQEGYELHEQQCIEVCPPSCLECKLQNNKNICVKCPLGVKVRSKSLIDNQCITCPQHCESCYKRDEVDVLSINPIFNNQKFSNFSYYCLSSEKGTFDSELGIYIDCESGPCLKSIVINLELICDSYQYYEKLNSFENEEKRKEFQQSTILNDNLFSISSFPEFETDQFYQLANQKAIKQIIIIIVSHQEQLCNVIDQQQITQKFSQNIFSAIDVQLELYGNGITSIKYKKQFTILNFKRVHIQGFNIEIEFFEFGLSLLWFKSVFDQTIELMDIIYHQRQSEITFYILMQNAQKVFISNFVAEGVERRYFLEYFIKIEQISKKQTVRIENFNIIWGDFQNTYLFWFDLKINDLVYMDNINIETTIFNQPFINQTLGELYINQMRITDSLLYYTRAFFSIYKLKYFELKNLEFFYCDLVNSILIELNRYTHLFNLNFQENRLYQSSYFLINQKTDISYILLDNIEFGLNTYTEQDRFIKITQLIKPNQEIEFINVKISGNNLSQKSQESFFDILEATLVFLSASLIKIEDLTIQKNNGISEMVITDSNQVTLNKIFILQRGFKGIYEQYDCFKQATINQYYYLLISIYDVPKIKITQLVIEKTQSINYPLIQIKTSILKTQTKYQIELSELEFTSNVILITNKIKLASIILIQSEGDYLIDIINSKFEKNIMHQYIQLDQINTGLLFNIDCQYCTILLSNLSIQKNIVTNSPNSILYIQAQNLTIQNSNFTKNNLFDYSILQPYLYWGYEDNKEIFVEQILEIFPIIVLTGNGKIICQEIIIKNVTISNSAGSGLQIYLEKEAQVNIQDTIISNISTQFINDDENGGAFLFDTSVATSVQIQIKNVIAKNVFCRNRGGLIYIQNGLQNTIIKFQDLVLNDIFSLQGSIIYIEFSVYKKLQQQIMFDHLEIKNTIQGYLNYLDKLSLTDSQLVSQQQFQRSLIQIAYANYISLSNIFIILLNYEAFINISQIKNIEIFNTSISNSTFINSMITLNLNKKDSQIRVINFQVKNVEVSNQINVIHKCILRQFEFEKQQSICSIDKLLKESPILLKYKKIETNLSNAYCVIEQINKLQNYEISSLLNINPSQTQVQISQFQLTHINCKICQKGLLNINIYDDKSVIVINQIALNDNDCGYQSCINLYKSVLISRLLQSFYQNINSKQFELKIHKYQCVRNFAQKAIRNYNTCLFIQDVSTLIENSIFYNNTAVEQGGSMYVNGQANFFILNSIIQFNKAKFGGGVFLKDQINQNLVSQQTIINENVATQYGQNFAQKPTQLSVSIDLQHIFPKVKIIEQDDILVEQIQVEKYSLFFKNYSSALYVPNGQSLSKYQHFDLKNKEYIAYSLHLRLIPLDSFNNVQENLENTICTISGRLLQGNEESDFSKNYTSFNQVKFNKSDYNFDDIIFYLDNQLNRTLEVQFYCNSIFTPIYGKQGEIIGYHNNYYLRMNINSLPCQVGEIKSFNDNTCVPCNATQGLYTLVLNSNSCSKKDDFTTSEIKSAQLKLKPGFWRPYFDTVQISQCINLLVNCNGGWNEGDTSCFQGHIGALCEECDLHNTRGLGHFSTSDKYSCGSCIDKSKNAVVIAGLQYQYQLQLGVINRQMNK</sequence>
<gene>
    <name evidence="3" type="ORF">PSON_ATCC_30995.1.T1850070</name>
</gene>
<accession>A0A8S1RNE0</accession>
<dbReference type="PANTHER" id="PTHR11319">
    <property type="entry name" value="G PROTEIN-COUPLED RECEPTOR-RELATED"/>
    <property type="match status" value="1"/>
</dbReference>
<keyword evidence="4" id="KW-1185">Reference proteome</keyword>
<feature type="domain" description="EGF-like" evidence="2">
    <location>
        <begin position="826"/>
        <end position="877"/>
    </location>
</feature>
<feature type="domain" description="EGF-like" evidence="2">
    <location>
        <begin position="664"/>
        <end position="693"/>
    </location>
</feature>
<organism evidence="3 4">
    <name type="scientific">Paramecium sonneborni</name>
    <dbReference type="NCBI Taxonomy" id="65129"/>
    <lineage>
        <taxon>Eukaryota</taxon>
        <taxon>Sar</taxon>
        <taxon>Alveolata</taxon>
        <taxon>Ciliophora</taxon>
        <taxon>Intramacronucleata</taxon>
        <taxon>Oligohymenophorea</taxon>
        <taxon>Peniculida</taxon>
        <taxon>Parameciidae</taxon>
        <taxon>Paramecium</taxon>
    </lineage>
</organism>
<dbReference type="PANTHER" id="PTHR11319:SF35">
    <property type="entry name" value="OUTER MEMBRANE PROTEIN PMPC-RELATED"/>
    <property type="match status" value="1"/>
</dbReference>
<comment type="caution">
    <text evidence="3">The sequence shown here is derived from an EMBL/GenBank/DDBJ whole genome shotgun (WGS) entry which is preliminary data.</text>
</comment>
<evidence type="ECO:0000313" key="4">
    <source>
        <dbReference type="Proteomes" id="UP000692954"/>
    </source>
</evidence>
<dbReference type="InterPro" id="IPR006212">
    <property type="entry name" value="Furin_repeat"/>
</dbReference>
<feature type="signal peptide" evidence="1">
    <location>
        <begin position="1"/>
        <end position="23"/>
    </location>
</feature>
<evidence type="ECO:0000313" key="3">
    <source>
        <dbReference type="EMBL" id="CAD8128315.1"/>
    </source>
</evidence>
<dbReference type="SMART" id="SM00181">
    <property type="entry name" value="EGF"/>
    <property type="match status" value="2"/>
</dbReference>
<dbReference type="OrthoDB" id="327938at2759"/>
<dbReference type="Proteomes" id="UP000692954">
    <property type="component" value="Unassembled WGS sequence"/>
</dbReference>
<evidence type="ECO:0000256" key="1">
    <source>
        <dbReference type="SAM" id="SignalP"/>
    </source>
</evidence>